<proteinExistence type="predicted"/>
<evidence type="ECO:0000313" key="3">
    <source>
        <dbReference type="Proteomes" id="UP000030680"/>
    </source>
</evidence>
<evidence type="ECO:0000259" key="1">
    <source>
        <dbReference type="Pfam" id="PF01423"/>
    </source>
</evidence>
<sequence length="128" mass="14727">MRHSKPSLVNVVEAQCGKPVEILLRGGKKVRGILEEIEPDMSVYLTHMVSLDENNQKNKEKDHMNCTNNKVLYIRARQILFFHFLKDVAVVANTESWHRRKVSLEQARPVRKLPKAKSKDGEVAYESS</sequence>
<dbReference type="InterPro" id="IPR001163">
    <property type="entry name" value="Sm_dom_euk/arc"/>
</dbReference>
<name>M2XCK8_GALSU</name>
<dbReference type="Gramene" id="EME27682">
    <property type="protein sequence ID" value="EME27682"/>
    <property type="gene ID" value="Gasu_48250"/>
</dbReference>
<accession>M2XCK8</accession>
<dbReference type="SUPFAM" id="SSF50182">
    <property type="entry name" value="Sm-like ribonucleoproteins"/>
    <property type="match status" value="1"/>
</dbReference>
<dbReference type="GeneID" id="17086571"/>
<dbReference type="Gene3D" id="2.30.30.100">
    <property type="match status" value="1"/>
</dbReference>
<dbReference type="RefSeq" id="XP_005704202.1">
    <property type="nucleotide sequence ID" value="XM_005704145.1"/>
</dbReference>
<dbReference type="Proteomes" id="UP000030680">
    <property type="component" value="Unassembled WGS sequence"/>
</dbReference>
<gene>
    <name evidence="2" type="ORF">Gasu_48250</name>
</gene>
<dbReference type="KEGG" id="gsl:Gasu_48250"/>
<dbReference type="Pfam" id="PF01423">
    <property type="entry name" value="LSM"/>
    <property type="match status" value="1"/>
</dbReference>
<keyword evidence="3" id="KW-1185">Reference proteome</keyword>
<dbReference type="OrthoDB" id="10343554at2759"/>
<organism evidence="2 3">
    <name type="scientific">Galdieria sulphuraria</name>
    <name type="common">Red alga</name>
    <dbReference type="NCBI Taxonomy" id="130081"/>
    <lineage>
        <taxon>Eukaryota</taxon>
        <taxon>Rhodophyta</taxon>
        <taxon>Bangiophyceae</taxon>
        <taxon>Galdieriales</taxon>
        <taxon>Galdieriaceae</taxon>
        <taxon>Galdieria</taxon>
    </lineage>
</organism>
<feature type="domain" description="Sm" evidence="1">
    <location>
        <begin position="16"/>
        <end position="75"/>
    </location>
</feature>
<dbReference type="EMBL" id="KB454529">
    <property type="protein sequence ID" value="EME27682.1"/>
    <property type="molecule type" value="Genomic_DNA"/>
</dbReference>
<reference evidence="3" key="1">
    <citation type="journal article" date="2013" name="Science">
        <title>Gene transfer from bacteria and archaea facilitated evolution of an extremophilic eukaryote.</title>
        <authorList>
            <person name="Schonknecht G."/>
            <person name="Chen W.H."/>
            <person name="Ternes C.M."/>
            <person name="Barbier G.G."/>
            <person name="Shrestha R.P."/>
            <person name="Stanke M."/>
            <person name="Brautigam A."/>
            <person name="Baker B.J."/>
            <person name="Banfield J.F."/>
            <person name="Garavito R.M."/>
            <person name="Carr K."/>
            <person name="Wilkerson C."/>
            <person name="Rensing S.A."/>
            <person name="Gagneul D."/>
            <person name="Dickenson N.E."/>
            <person name="Oesterhelt C."/>
            <person name="Lercher M.J."/>
            <person name="Weber A.P."/>
        </authorList>
    </citation>
    <scope>NUCLEOTIDE SEQUENCE [LARGE SCALE GENOMIC DNA]</scope>
    <source>
        <strain evidence="3">074W</strain>
    </source>
</reference>
<dbReference type="AlphaFoldDB" id="M2XCK8"/>
<evidence type="ECO:0000313" key="2">
    <source>
        <dbReference type="EMBL" id="EME27682.1"/>
    </source>
</evidence>
<dbReference type="InterPro" id="IPR010920">
    <property type="entry name" value="LSM_dom_sf"/>
</dbReference>
<protein>
    <recommendedName>
        <fullName evidence="1">Sm domain-containing protein</fullName>
    </recommendedName>
</protein>